<proteinExistence type="predicted"/>
<accession>A0A7V6A5D1</accession>
<dbReference type="EMBL" id="DTGR01000187">
    <property type="protein sequence ID" value="HHS30420.1"/>
    <property type="molecule type" value="Genomic_DNA"/>
</dbReference>
<protein>
    <submittedName>
        <fullName evidence="1">Uncharacterized protein</fullName>
    </submittedName>
</protein>
<reference evidence="1" key="1">
    <citation type="journal article" date="2020" name="mSystems">
        <title>Genome- and Community-Level Interaction Insights into Carbon Utilization and Element Cycling Functions of Hydrothermarchaeota in Hydrothermal Sediment.</title>
        <authorList>
            <person name="Zhou Z."/>
            <person name="Liu Y."/>
            <person name="Xu W."/>
            <person name="Pan J."/>
            <person name="Luo Z.H."/>
            <person name="Li M."/>
        </authorList>
    </citation>
    <scope>NUCLEOTIDE SEQUENCE [LARGE SCALE GENOMIC DNA]</scope>
    <source>
        <strain evidence="1">SpSt-767</strain>
    </source>
</reference>
<dbReference type="AlphaFoldDB" id="A0A7V6A5D1"/>
<sequence>MGTSTARRGPSTALWRLAKGAATRYMSPEGAAPMEAREVVRRYVAALEETSSSQGQDILAAFRLTRKAAQALGEFGDLMAASGLTAALEAMGLHDLAHLPPEKVVPGVTQSWLEEPGSLEAAVAGAALAACLEKALTADPGEVSRVNGSSLVRSFLALAFSQRLAFDLGESLEAAAPGWQQYRQGLVRLQEELAAAASEVPDNPPETGQWRTLAGWLQVTRTLEKILQRYGDAGPSS</sequence>
<organism evidence="1">
    <name type="scientific">Desulfobacca acetoxidans</name>
    <dbReference type="NCBI Taxonomy" id="60893"/>
    <lineage>
        <taxon>Bacteria</taxon>
        <taxon>Pseudomonadati</taxon>
        <taxon>Thermodesulfobacteriota</taxon>
        <taxon>Desulfobaccia</taxon>
        <taxon>Desulfobaccales</taxon>
        <taxon>Desulfobaccaceae</taxon>
        <taxon>Desulfobacca</taxon>
    </lineage>
</organism>
<comment type="caution">
    <text evidence="1">The sequence shown here is derived from an EMBL/GenBank/DDBJ whole genome shotgun (WGS) entry which is preliminary data.</text>
</comment>
<gene>
    <name evidence="1" type="ORF">ENV52_12055</name>
</gene>
<evidence type="ECO:0000313" key="1">
    <source>
        <dbReference type="EMBL" id="HHS30420.1"/>
    </source>
</evidence>
<name>A0A7V6A5D1_9BACT</name>